<protein>
    <recommendedName>
        <fullName evidence="3">Alcohol dehydrogenase N-terminal domain-containing protein</fullName>
    </recommendedName>
</protein>
<sequence>MKAVITSDYSSVDVLEVKDIDKLEISDKEILIRIHACSVNLIDWKI</sequence>
<comment type="caution">
    <text evidence="1">The sequence shown here is derived from an EMBL/GenBank/DDBJ whole genome shotgun (WGS) entry which is preliminary data.</text>
</comment>
<dbReference type="Proteomes" id="UP001168167">
    <property type="component" value="Unassembled WGS sequence"/>
</dbReference>
<organism evidence="1 2">
    <name type="scientific">Candidatus Doriopsillibacter californiensis</name>
    <dbReference type="NCBI Taxonomy" id="2970740"/>
    <lineage>
        <taxon>Bacteria</taxon>
        <taxon>Pseudomonadati</taxon>
        <taxon>Pseudomonadota</taxon>
        <taxon>Gammaproteobacteria</taxon>
        <taxon>Candidatus Tethybacterales</taxon>
        <taxon>Candidatus Persebacteraceae</taxon>
        <taxon>Candidatus Doriopsillibacter</taxon>
    </lineage>
</organism>
<gene>
    <name evidence="1" type="ORF">NQX30_05215</name>
</gene>
<evidence type="ECO:0000313" key="1">
    <source>
        <dbReference type="EMBL" id="MDM5147766.1"/>
    </source>
</evidence>
<reference evidence="1" key="2">
    <citation type="journal article" date="2023" name="Microbiome">
        <title>Synthase-selected sorting approach identifies a beta-lactone synthase in a nudibranch symbiotic bacterium.</title>
        <authorList>
            <person name="Dzunkova M."/>
            <person name="La Clair J.J."/>
            <person name="Tyml T."/>
            <person name="Doud D."/>
            <person name="Schulz F."/>
            <person name="Piquer-Esteban S."/>
            <person name="Porcel Sanchis D."/>
            <person name="Osborn A."/>
            <person name="Robinson D."/>
            <person name="Louie K.B."/>
            <person name="Bowen B.P."/>
            <person name="Bowers R.M."/>
            <person name="Lee J."/>
            <person name="Arnau V."/>
            <person name="Diaz-Villanueva W."/>
            <person name="Stepanauskas R."/>
            <person name="Gosliner T."/>
            <person name="Date S.V."/>
            <person name="Northen T.R."/>
            <person name="Cheng J.F."/>
            <person name="Burkart M.D."/>
            <person name="Woyke T."/>
        </authorList>
    </citation>
    <scope>NUCLEOTIDE SEQUENCE</scope>
    <source>
        <strain evidence="1">Df01</strain>
    </source>
</reference>
<dbReference type="SUPFAM" id="SSF50129">
    <property type="entry name" value="GroES-like"/>
    <property type="match status" value="1"/>
</dbReference>
<dbReference type="EMBL" id="JANQAO010000003">
    <property type="protein sequence ID" value="MDM5147766.1"/>
    <property type="molecule type" value="Genomic_DNA"/>
</dbReference>
<proteinExistence type="predicted"/>
<dbReference type="Gene3D" id="3.90.180.10">
    <property type="entry name" value="Medium-chain alcohol dehydrogenases, catalytic domain"/>
    <property type="match status" value="1"/>
</dbReference>
<accession>A0ABT7QMC6</accession>
<evidence type="ECO:0000313" key="2">
    <source>
        <dbReference type="Proteomes" id="UP001168167"/>
    </source>
</evidence>
<evidence type="ECO:0008006" key="3">
    <source>
        <dbReference type="Google" id="ProtNLM"/>
    </source>
</evidence>
<keyword evidence="2" id="KW-1185">Reference proteome</keyword>
<dbReference type="InterPro" id="IPR011032">
    <property type="entry name" value="GroES-like_sf"/>
</dbReference>
<name>A0ABT7QMC6_9GAMM</name>
<reference evidence="1" key="1">
    <citation type="submission" date="2022-08" db="EMBL/GenBank/DDBJ databases">
        <authorList>
            <person name="Dzunkova M."/>
            <person name="La Clair J."/>
            <person name="Tyml T."/>
            <person name="Doud D."/>
            <person name="Schulz F."/>
            <person name="Piquer S."/>
            <person name="Porcel Sanchis D."/>
            <person name="Osborn A."/>
            <person name="Robinson D."/>
            <person name="Louie K.B."/>
            <person name="Bowen B.P."/>
            <person name="Bowers R."/>
            <person name="Lee J."/>
            <person name="Arnau Llombart V."/>
            <person name="Diaz Villanueva W."/>
            <person name="Gosliner T."/>
            <person name="Northen T."/>
            <person name="Cheng J.-F."/>
            <person name="Burkart M.D."/>
            <person name="Woyke T."/>
        </authorList>
    </citation>
    <scope>NUCLEOTIDE SEQUENCE</scope>
    <source>
        <strain evidence="1">Df01</strain>
    </source>
</reference>